<feature type="transmembrane region" description="Helical" evidence="1">
    <location>
        <begin position="738"/>
        <end position="761"/>
    </location>
</feature>
<dbReference type="EMBL" id="LLXH01000417">
    <property type="protein sequence ID" value="PKC67041.1"/>
    <property type="molecule type" value="Genomic_DNA"/>
</dbReference>
<dbReference type="VEuPathDB" id="FungiDB:RhiirA1_510673"/>
<evidence type="ECO:0000313" key="2">
    <source>
        <dbReference type="EMBL" id="PKC67041.1"/>
    </source>
</evidence>
<sequence length="851" mass="101030">MSETFVKIDGINIDINNVDNNKIDIDNDIKPHKNNKPITKIEVSPNEKYLVTYSQDDHSIVGWNIEDIDEGRLNFDHTVKINPKFKSIDQICVSDDKKLAFIYNDLNSLEIIDMNNDNQVIELNLDNSDFEDFRVSYRYFTFNLKGEFILYNKINSDITAYKKHKIIWIYSTQTKNNKWMCKRIYEIPKDFELIGISKNDKLYLFSNNSIYEWNILNEENIRMFKNEENEWKVDGISSNENFTCLRIKDKIIIYSVEIGISIASLDINNDIQIHNFMNQINLCPLLLLSLFDYIPSCKIWNSITEHCWKECLDRLTKNFQLPKEYQNKILPIPLNNIKAASKYIFGILDGYVWKIKLDEKISKINFLFENSELNNKSDEIIESNKKTNKETLNVHFLNSYKDMIHTLFQKGISYINSVISKKELIQDLVTWNIKTSDGKTIKLQVFKRIEVDSKWDLICTRIDKFNIQNSIGFYFNIGFYEIKLFNDDDIGLLTNMGLLIYRFNKSENSISLIYFYYIDLGLYTSLIPKFSLAKLHYYKKVFSKLPLPSPNYVSFKLNDEWTLYMKENMKDKENLLKYGIELLTFAIKEHKLELINYIYEKCIIYYKEDLVNNRIFLSIITSTMAVLNEYYPEYILKYSLETNMIIDSSFYNIEHQKSDYSFKKHMNNDPNNPWNIVPTYNKVFDDGTIDTHPFIIQSPDKNTNMFEDYRTSLFAMYLFLTGDSRALSNWSYIDNPSLVILIFLFSLLIVVYLMNLFIGLLNNAIEKDNNRVSYLIQKAEILAEIELFYLLPHQRRWNTWFPEVIYYYANADKTRKKIKEMIDKNEWYTNDFPELKQELLNKLNIQQKSNS</sequence>
<keyword evidence="1" id="KW-1133">Transmembrane helix</keyword>
<protein>
    <recommendedName>
        <fullName evidence="4">Ion transport domain-containing protein</fullName>
    </recommendedName>
</protein>
<name>A0A2N0RUP6_9GLOM</name>
<proteinExistence type="predicted"/>
<reference evidence="2 3" key="1">
    <citation type="submission" date="2017-10" db="EMBL/GenBank/DDBJ databases">
        <title>Extensive intraspecific genome diversity in a model arbuscular mycorrhizal fungus.</title>
        <authorList>
            <person name="Chen E.C.H."/>
            <person name="Morin E."/>
            <person name="Baudet D."/>
            <person name="Noel J."/>
            <person name="Ndikumana S."/>
            <person name="Charron P."/>
            <person name="St-Onge C."/>
            <person name="Giorgi J."/>
            <person name="Grigoriev I.V."/>
            <person name="Roux C."/>
            <person name="Martin F.M."/>
            <person name="Corradi N."/>
        </authorList>
    </citation>
    <scope>NUCLEOTIDE SEQUENCE [LARGE SCALE GENOMIC DNA]</scope>
    <source>
        <strain evidence="2 3">A1</strain>
    </source>
</reference>
<dbReference type="InterPro" id="IPR015943">
    <property type="entry name" value="WD40/YVTN_repeat-like_dom_sf"/>
</dbReference>
<evidence type="ECO:0000256" key="1">
    <source>
        <dbReference type="SAM" id="Phobius"/>
    </source>
</evidence>
<evidence type="ECO:0008006" key="4">
    <source>
        <dbReference type="Google" id="ProtNLM"/>
    </source>
</evidence>
<comment type="caution">
    <text evidence="2">The sequence shown here is derived from an EMBL/GenBank/DDBJ whole genome shotgun (WGS) entry which is preliminary data.</text>
</comment>
<gene>
    <name evidence="2" type="ORF">RhiirA1_510673</name>
</gene>
<reference evidence="2 3" key="2">
    <citation type="submission" date="2017-10" db="EMBL/GenBank/DDBJ databases">
        <title>Genome analyses suggest a sexual origin of heterokaryosis in a supposedly ancient asexual fungus.</title>
        <authorList>
            <person name="Corradi N."/>
            <person name="Sedzielewska K."/>
            <person name="Noel J."/>
            <person name="Charron P."/>
            <person name="Farinelli L."/>
            <person name="Marton T."/>
            <person name="Kruger M."/>
            <person name="Pelin A."/>
            <person name="Brachmann A."/>
            <person name="Corradi N."/>
        </authorList>
    </citation>
    <scope>NUCLEOTIDE SEQUENCE [LARGE SCALE GENOMIC DNA]</scope>
    <source>
        <strain evidence="2 3">A1</strain>
    </source>
</reference>
<dbReference type="VEuPathDB" id="FungiDB:FUN_005899"/>
<dbReference type="AlphaFoldDB" id="A0A2N0RUP6"/>
<keyword evidence="1" id="KW-0812">Transmembrane</keyword>
<evidence type="ECO:0000313" key="3">
    <source>
        <dbReference type="Proteomes" id="UP000232688"/>
    </source>
</evidence>
<accession>A0A2N0RUP6</accession>
<keyword evidence="1" id="KW-0472">Membrane</keyword>
<dbReference type="Gene3D" id="2.130.10.10">
    <property type="entry name" value="YVTN repeat-like/Quinoprotein amine dehydrogenase"/>
    <property type="match status" value="1"/>
</dbReference>
<organism evidence="2 3">
    <name type="scientific">Rhizophagus irregularis</name>
    <dbReference type="NCBI Taxonomy" id="588596"/>
    <lineage>
        <taxon>Eukaryota</taxon>
        <taxon>Fungi</taxon>
        <taxon>Fungi incertae sedis</taxon>
        <taxon>Mucoromycota</taxon>
        <taxon>Glomeromycotina</taxon>
        <taxon>Glomeromycetes</taxon>
        <taxon>Glomerales</taxon>
        <taxon>Glomeraceae</taxon>
        <taxon>Rhizophagus</taxon>
    </lineage>
</organism>
<dbReference type="Proteomes" id="UP000232688">
    <property type="component" value="Unassembled WGS sequence"/>
</dbReference>
<dbReference type="VEuPathDB" id="FungiDB:RhiirFUN_005620"/>
<dbReference type="SUPFAM" id="SSF101908">
    <property type="entry name" value="Putative isomerase YbhE"/>
    <property type="match status" value="1"/>
</dbReference>
<dbReference type="VEuPathDB" id="FungiDB:RhiirFUN_015395"/>